<dbReference type="OrthoDB" id="4516745at2"/>
<dbReference type="InParanoid" id="A0A7L4YR40"/>
<comment type="catalytic activity">
    <reaction evidence="6">
        <text>UDP-N-acetyl-alpha-D-glucosamine + ATP = UDP-N-acetyl-alpha-D-glucosamine 3'-phosphate + ADP + H(+)</text>
        <dbReference type="Rhea" id="RHEA:32671"/>
        <dbReference type="ChEBI" id="CHEBI:15378"/>
        <dbReference type="ChEBI" id="CHEBI:30616"/>
        <dbReference type="ChEBI" id="CHEBI:57705"/>
        <dbReference type="ChEBI" id="CHEBI:64353"/>
        <dbReference type="ChEBI" id="CHEBI:456216"/>
        <dbReference type="EC" id="2.7.1.176"/>
    </reaction>
</comment>
<evidence type="ECO:0000313" key="9">
    <source>
        <dbReference type="Proteomes" id="UP000463857"/>
    </source>
</evidence>
<dbReference type="InterPro" id="IPR010488">
    <property type="entry name" value="Zeta_toxin_domain"/>
</dbReference>
<dbReference type="RefSeq" id="WP_159546751.1">
    <property type="nucleotide sequence ID" value="NZ_CP047156.1"/>
</dbReference>
<organism evidence="8 9">
    <name type="scientific">Epidermidibacterium keratini</name>
    <dbReference type="NCBI Taxonomy" id="1891644"/>
    <lineage>
        <taxon>Bacteria</taxon>
        <taxon>Bacillati</taxon>
        <taxon>Actinomycetota</taxon>
        <taxon>Actinomycetes</taxon>
        <taxon>Sporichthyales</taxon>
        <taxon>Sporichthyaceae</taxon>
        <taxon>Epidermidibacterium</taxon>
    </lineage>
</organism>
<dbReference type="Gene3D" id="3.40.50.300">
    <property type="entry name" value="P-loop containing nucleotide triphosphate hydrolases"/>
    <property type="match status" value="1"/>
</dbReference>
<keyword evidence="9" id="KW-1185">Reference proteome</keyword>
<feature type="domain" description="Zeta toxin" evidence="7">
    <location>
        <begin position="32"/>
        <end position="208"/>
    </location>
</feature>
<dbReference type="InterPro" id="IPR027417">
    <property type="entry name" value="P-loop_NTPase"/>
</dbReference>
<evidence type="ECO:0000313" key="8">
    <source>
        <dbReference type="EMBL" id="QHC01616.1"/>
    </source>
</evidence>
<evidence type="ECO:0000256" key="4">
    <source>
        <dbReference type="ARBA" id="ARBA00022840"/>
    </source>
</evidence>
<dbReference type="KEGG" id="eke:EK0264_15845"/>
<keyword evidence="4" id="KW-0067">ATP-binding</keyword>
<dbReference type="GO" id="GO:0005524">
    <property type="term" value="F:ATP binding"/>
    <property type="evidence" value="ECO:0007669"/>
    <property type="project" value="UniProtKB-KW"/>
</dbReference>
<name>A0A7L4YR40_9ACTN</name>
<evidence type="ECO:0000256" key="3">
    <source>
        <dbReference type="ARBA" id="ARBA00022741"/>
    </source>
</evidence>
<evidence type="ECO:0000256" key="6">
    <source>
        <dbReference type="ARBA" id="ARBA00048178"/>
    </source>
</evidence>
<dbReference type="Pfam" id="PF06414">
    <property type="entry name" value="Zeta_toxin"/>
    <property type="match status" value="1"/>
</dbReference>
<evidence type="ECO:0000256" key="2">
    <source>
        <dbReference type="ARBA" id="ARBA00011963"/>
    </source>
</evidence>
<proteinExistence type="inferred from homology"/>
<keyword evidence="3" id="KW-0547">Nucleotide-binding</keyword>
<evidence type="ECO:0000259" key="7">
    <source>
        <dbReference type="Pfam" id="PF06414"/>
    </source>
</evidence>
<dbReference type="AlphaFoldDB" id="A0A7L4YR40"/>
<gene>
    <name evidence="8" type="ORF">EK0264_15845</name>
</gene>
<evidence type="ECO:0000256" key="5">
    <source>
        <dbReference type="ARBA" id="ARBA00032897"/>
    </source>
</evidence>
<protein>
    <recommendedName>
        <fullName evidence="5">UDP-N-acetylglucosamine kinase</fullName>
        <ecNumber evidence="2">2.7.1.176</ecNumber>
    </recommendedName>
    <alternativeName>
        <fullName evidence="5">UDP-N-acetylglucosamine kinase</fullName>
    </alternativeName>
</protein>
<dbReference type="Proteomes" id="UP000463857">
    <property type="component" value="Chromosome"/>
</dbReference>
<dbReference type="EMBL" id="CP047156">
    <property type="protein sequence ID" value="QHC01616.1"/>
    <property type="molecule type" value="Genomic_DNA"/>
</dbReference>
<sequence length="275" mass="30580">MNGLNDYKSITDGRFAERIRFEAVLEYVGKEIGFFGAQPGAGKSVSQSRIRDVLSAQDGTDSVMMIGTDLYRPYHPAYQSLMGQSDETMALLTNPDASKWTNLAISYSQHLRPHVLLEGTLKNPPEVQSHASRYVAEGFSAHLHIIAVHELVSRTRAIGRYLEQVAHDGSGRFVPSAVHDATYAQIPSALSSLLESEQFTSATRYDLNGDVLIRAEAPDAQTKAQIEAVLAMARDSRVEPAPLVEKLDRYRNLARRYERAAVQHDIEVLIDRLSR</sequence>
<dbReference type="GO" id="GO:0016301">
    <property type="term" value="F:kinase activity"/>
    <property type="evidence" value="ECO:0007669"/>
    <property type="project" value="InterPro"/>
</dbReference>
<dbReference type="EC" id="2.7.1.176" evidence="2"/>
<accession>A0A7L4YR40</accession>
<comment type="similarity">
    <text evidence="1">Belongs to the zeta toxin family.</text>
</comment>
<evidence type="ECO:0000256" key="1">
    <source>
        <dbReference type="ARBA" id="ARBA00009104"/>
    </source>
</evidence>
<reference evidence="8 9" key="1">
    <citation type="journal article" date="2018" name="Int. J. Syst. Evol. Microbiol.">
        <title>Epidermidibacterium keratini gen. nov., sp. nov., a member of the family Sporichthyaceae, isolated from keratin epidermis.</title>
        <authorList>
            <person name="Lee D.G."/>
            <person name="Trujillo M.E."/>
            <person name="Kang S."/>
            <person name="Nam J.J."/>
            <person name="Kim Y.J."/>
        </authorList>
    </citation>
    <scope>NUCLEOTIDE SEQUENCE [LARGE SCALE GENOMIC DNA]</scope>
    <source>
        <strain evidence="8 9">EPI-7</strain>
    </source>
</reference>